<proteinExistence type="predicted"/>
<evidence type="ECO:0000313" key="3">
    <source>
        <dbReference type="EMBL" id="BBA33322.1"/>
    </source>
</evidence>
<gene>
    <name evidence="3" type="ORF">sS8_1362</name>
</gene>
<dbReference type="Pfam" id="PF01476">
    <property type="entry name" value="LysM"/>
    <property type="match status" value="1"/>
</dbReference>
<dbReference type="InterPro" id="IPR007055">
    <property type="entry name" value="BON_dom"/>
</dbReference>
<dbReference type="InterPro" id="IPR052196">
    <property type="entry name" value="Bact_Kbp"/>
</dbReference>
<dbReference type="PANTHER" id="PTHR34700">
    <property type="entry name" value="POTASSIUM BINDING PROTEIN KBP"/>
    <property type="match status" value="1"/>
</dbReference>
<keyword evidence="4" id="KW-1185">Reference proteome</keyword>
<dbReference type="OrthoDB" id="370541at2"/>
<dbReference type="EMBL" id="AP017928">
    <property type="protein sequence ID" value="BBA33322.1"/>
    <property type="molecule type" value="Genomic_DNA"/>
</dbReference>
<dbReference type="PANTHER" id="PTHR34700:SF8">
    <property type="entry name" value="POTASSIUM BINDING PROTEIN KBP"/>
    <property type="match status" value="1"/>
</dbReference>
<dbReference type="InterPro" id="IPR018392">
    <property type="entry name" value="LysM"/>
</dbReference>
<evidence type="ECO:0000313" key="4">
    <source>
        <dbReference type="Proteomes" id="UP000266313"/>
    </source>
</evidence>
<dbReference type="SMART" id="SM00257">
    <property type="entry name" value="LysM"/>
    <property type="match status" value="1"/>
</dbReference>
<dbReference type="NCBIfam" id="NF008399">
    <property type="entry name" value="PRK11198.1"/>
    <property type="match status" value="1"/>
</dbReference>
<dbReference type="RefSeq" id="WP_119628946.1">
    <property type="nucleotide sequence ID" value="NZ_AP017928.1"/>
</dbReference>
<protein>
    <submittedName>
        <fullName evidence="3">Peptidoglycan-binding LysM</fullName>
    </submittedName>
</protein>
<dbReference type="InterPro" id="IPR036779">
    <property type="entry name" value="LysM_dom_sf"/>
</dbReference>
<reference evidence="3 4" key="1">
    <citation type="submission" date="2016-12" db="EMBL/GenBank/DDBJ databases">
        <title>Genome sequencing of Methylocaldum marinum.</title>
        <authorList>
            <person name="Takeuchi M."/>
            <person name="Kamagata Y."/>
            <person name="Hiraoka S."/>
            <person name="Oshima K."/>
            <person name="Hattori M."/>
            <person name="Iwasaki W."/>
        </authorList>
    </citation>
    <scope>NUCLEOTIDE SEQUENCE [LARGE SCALE GENOMIC DNA]</scope>
    <source>
        <strain evidence="3 4">S8</strain>
    </source>
</reference>
<dbReference type="Gene3D" id="3.10.350.10">
    <property type="entry name" value="LysM domain"/>
    <property type="match status" value="1"/>
</dbReference>
<name>A0A250KP55_9GAMM</name>
<evidence type="ECO:0000259" key="1">
    <source>
        <dbReference type="PROSITE" id="PS50914"/>
    </source>
</evidence>
<feature type="domain" description="BON" evidence="1">
    <location>
        <begin position="17"/>
        <end position="85"/>
    </location>
</feature>
<dbReference type="Pfam" id="PF04972">
    <property type="entry name" value="BON"/>
    <property type="match status" value="1"/>
</dbReference>
<accession>A0A250KP55</accession>
<sequence length="153" mass="17081">MGLFDFARDIGHRLFTEDGQAARKIEDHINDNNPGIKNLKVDFRDSIAYLSGEAESVEALQKATLMAGNIKGVEVVKAEGVKLPAGVASPEDAETFDQTQYYIIQPGDTLSKIAQQFYKNPNKYSKIFEANREVIKDPDLIFPGQKIRIPTEH</sequence>
<dbReference type="PROSITE" id="PS50914">
    <property type="entry name" value="BON"/>
    <property type="match status" value="1"/>
</dbReference>
<dbReference type="SUPFAM" id="SSF54106">
    <property type="entry name" value="LysM domain"/>
    <property type="match status" value="1"/>
</dbReference>
<dbReference type="Proteomes" id="UP000266313">
    <property type="component" value="Chromosome"/>
</dbReference>
<feature type="domain" description="LysM" evidence="2">
    <location>
        <begin position="100"/>
        <end position="149"/>
    </location>
</feature>
<dbReference type="PROSITE" id="PS51782">
    <property type="entry name" value="LYSM"/>
    <property type="match status" value="1"/>
</dbReference>
<dbReference type="CDD" id="cd00118">
    <property type="entry name" value="LysM"/>
    <property type="match status" value="1"/>
</dbReference>
<dbReference type="KEGG" id="mmai:sS8_1362"/>
<evidence type="ECO:0000259" key="2">
    <source>
        <dbReference type="PROSITE" id="PS51782"/>
    </source>
</evidence>
<dbReference type="AlphaFoldDB" id="A0A250KP55"/>
<organism evidence="3 4">
    <name type="scientific">Methylocaldum marinum</name>
    <dbReference type="NCBI Taxonomy" id="1432792"/>
    <lineage>
        <taxon>Bacteria</taxon>
        <taxon>Pseudomonadati</taxon>
        <taxon>Pseudomonadota</taxon>
        <taxon>Gammaproteobacteria</taxon>
        <taxon>Methylococcales</taxon>
        <taxon>Methylococcaceae</taxon>
        <taxon>Methylocaldum</taxon>
    </lineage>
</organism>